<name>A0A426WVM4_ENSVE</name>
<comment type="caution">
    <text evidence="1">The sequence shown here is derived from an EMBL/GenBank/DDBJ whole genome shotgun (WGS) entry which is preliminary data.</text>
</comment>
<reference evidence="1 2" key="1">
    <citation type="journal article" date="2014" name="Agronomy (Basel)">
        <title>A Draft Genome Sequence for Ensete ventricosum, the Drought-Tolerant Tree Against Hunger.</title>
        <authorList>
            <person name="Harrison J."/>
            <person name="Moore K.A."/>
            <person name="Paszkiewicz K."/>
            <person name="Jones T."/>
            <person name="Grant M."/>
            <person name="Ambacheew D."/>
            <person name="Muzemil S."/>
            <person name="Studholme D.J."/>
        </authorList>
    </citation>
    <scope>NUCLEOTIDE SEQUENCE [LARGE SCALE GENOMIC DNA]</scope>
</reference>
<gene>
    <name evidence="1" type="ORF">B296_00056656</name>
</gene>
<proteinExistence type="predicted"/>
<organism evidence="1 2">
    <name type="scientific">Ensete ventricosum</name>
    <name type="common">Abyssinian banana</name>
    <name type="synonym">Musa ensete</name>
    <dbReference type="NCBI Taxonomy" id="4639"/>
    <lineage>
        <taxon>Eukaryota</taxon>
        <taxon>Viridiplantae</taxon>
        <taxon>Streptophyta</taxon>
        <taxon>Embryophyta</taxon>
        <taxon>Tracheophyta</taxon>
        <taxon>Spermatophyta</taxon>
        <taxon>Magnoliopsida</taxon>
        <taxon>Liliopsida</taxon>
        <taxon>Zingiberales</taxon>
        <taxon>Musaceae</taxon>
        <taxon>Ensete</taxon>
    </lineage>
</organism>
<protein>
    <submittedName>
        <fullName evidence="1">Uncharacterized protein</fullName>
    </submittedName>
</protein>
<accession>A0A426WVM4</accession>
<dbReference type="Proteomes" id="UP000287651">
    <property type="component" value="Unassembled WGS sequence"/>
</dbReference>
<dbReference type="EMBL" id="AMZH03042723">
    <property type="protein sequence ID" value="RRT31248.1"/>
    <property type="molecule type" value="Genomic_DNA"/>
</dbReference>
<evidence type="ECO:0000313" key="2">
    <source>
        <dbReference type="Proteomes" id="UP000287651"/>
    </source>
</evidence>
<sequence length="92" mass="10582">MVSHMSMVSLKIATFINFAQSRVSIVFSCTVSEIQNTFLSHLISPREVVQARFRKKYNGHKLCSKSVSSFDRFFMHCLGNSKYCHSQCISPW</sequence>
<evidence type="ECO:0000313" key="1">
    <source>
        <dbReference type="EMBL" id="RRT31248.1"/>
    </source>
</evidence>
<dbReference type="AlphaFoldDB" id="A0A426WVM4"/>